<proteinExistence type="predicted"/>
<comment type="caution">
    <text evidence="1">The sequence shown here is derived from an EMBL/GenBank/DDBJ whole genome shotgun (WGS) entry which is preliminary data.</text>
</comment>
<dbReference type="RefSeq" id="WP_188819140.1">
    <property type="nucleotide sequence ID" value="NZ_BMLK01000006.1"/>
</dbReference>
<reference evidence="2" key="1">
    <citation type="journal article" date="2019" name="Int. J. Syst. Evol. Microbiol.">
        <title>The Global Catalogue of Microorganisms (GCM) 10K type strain sequencing project: providing services to taxonomists for standard genome sequencing and annotation.</title>
        <authorList>
            <consortium name="The Broad Institute Genomics Platform"/>
            <consortium name="The Broad Institute Genome Sequencing Center for Infectious Disease"/>
            <person name="Wu L."/>
            <person name="Ma J."/>
        </authorList>
    </citation>
    <scope>NUCLEOTIDE SEQUENCE [LARGE SCALE GENOMIC DNA]</scope>
    <source>
        <strain evidence="2">CGMCC 1.6784</strain>
    </source>
</reference>
<evidence type="ECO:0000313" key="1">
    <source>
        <dbReference type="EMBL" id="GGN47557.1"/>
    </source>
</evidence>
<sequence length="74" mass="8247">MSADAEDDALVENAFHLGVDSIMEDGFYEDYATSTEGSHTSGKQLRRRLVTQESIDELAAVEKPSLLQRIFGRK</sequence>
<dbReference type="EMBL" id="BMLK01000006">
    <property type="protein sequence ID" value="GGN47557.1"/>
    <property type="molecule type" value="Genomic_DNA"/>
</dbReference>
<name>A0ABQ2JHC4_9SPHN</name>
<accession>A0ABQ2JHC4</accession>
<gene>
    <name evidence="1" type="ORF">GCM10011349_16030</name>
</gene>
<keyword evidence="2" id="KW-1185">Reference proteome</keyword>
<evidence type="ECO:0000313" key="2">
    <source>
        <dbReference type="Proteomes" id="UP000605099"/>
    </source>
</evidence>
<evidence type="ECO:0008006" key="3">
    <source>
        <dbReference type="Google" id="ProtNLM"/>
    </source>
</evidence>
<organism evidence="1 2">
    <name type="scientific">Novosphingobium indicum</name>
    <dbReference type="NCBI Taxonomy" id="462949"/>
    <lineage>
        <taxon>Bacteria</taxon>
        <taxon>Pseudomonadati</taxon>
        <taxon>Pseudomonadota</taxon>
        <taxon>Alphaproteobacteria</taxon>
        <taxon>Sphingomonadales</taxon>
        <taxon>Sphingomonadaceae</taxon>
        <taxon>Novosphingobium</taxon>
    </lineage>
</organism>
<dbReference type="Proteomes" id="UP000605099">
    <property type="component" value="Unassembled WGS sequence"/>
</dbReference>
<protein>
    <recommendedName>
        <fullName evidence="3">Transposase</fullName>
    </recommendedName>
</protein>